<comment type="pathway">
    <text evidence="2">Nucleotide-sugar biosynthesis; GDP-L-fucose biosynthesis via de novo pathway; GDP-L-fucose from GDP-alpha-D-mannose: step 2/2.</text>
</comment>
<dbReference type="GO" id="GO:0050577">
    <property type="term" value="F:GDP-L-fucose synthase activity"/>
    <property type="evidence" value="ECO:0007669"/>
    <property type="project" value="UniProtKB-EC"/>
</dbReference>
<dbReference type="Gene3D" id="3.40.50.720">
    <property type="entry name" value="NAD(P)-binding Rossmann-like Domain"/>
    <property type="match status" value="1"/>
</dbReference>
<dbReference type="SUPFAM" id="SSF51735">
    <property type="entry name" value="NAD(P)-binding Rossmann-fold domains"/>
    <property type="match status" value="1"/>
</dbReference>
<name>A0A7R9DLS8_TIMCR</name>
<comment type="function">
    <text evidence="1">Catalyzes the two-step NADP-dependent conversion of GDP-4-dehydro-6-deoxy-D-mannose to GDP-fucose, involving an epimerase and a reductase reaction.</text>
</comment>
<evidence type="ECO:0000256" key="6">
    <source>
        <dbReference type="ARBA" id="ARBA00023002"/>
    </source>
</evidence>
<dbReference type="UniPathway" id="UPA00128">
    <property type="reaction ID" value="UER00191"/>
</dbReference>
<reference evidence="10" key="1">
    <citation type="submission" date="2020-11" db="EMBL/GenBank/DDBJ databases">
        <authorList>
            <person name="Tran Van P."/>
        </authorList>
    </citation>
    <scope>NUCLEOTIDE SEQUENCE</scope>
</reference>
<keyword evidence="5" id="KW-0521">NADP</keyword>
<evidence type="ECO:0000256" key="1">
    <source>
        <dbReference type="ARBA" id="ARBA00002870"/>
    </source>
</evidence>
<evidence type="ECO:0000256" key="4">
    <source>
        <dbReference type="ARBA" id="ARBA00012371"/>
    </source>
</evidence>
<dbReference type="Pfam" id="PF01370">
    <property type="entry name" value="Epimerase"/>
    <property type="match status" value="1"/>
</dbReference>
<dbReference type="InterPro" id="IPR028614">
    <property type="entry name" value="GDP_fucose/colitose_synth"/>
</dbReference>
<dbReference type="GO" id="GO:0042351">
    <property type="term" value="P:'de novo' GDP-L-fucose biosynthetic process"/>
    <property type="evidence" value="ECO:0007669"/>
    <property type="project" value="UniProtKB-UniPathway"/>
</dbReference>
<dbReference type="EMBL" id="OC329482">
    <property type="protein sequence ID" value="CAD7416997.1"/>
    <property type="molecule type" value="Genomic_DNA"/>
</dbReference>
<dbReference type="PANTHER" id="PTHR43238">
    <property type="entry name" value="GDP-L-FUCOSE SYNTHASE"/>
    <property type="match status" value="1"/>
</dbReference>
<organism evidence="10">
    <name type="scientific">Timema cristinae</name>
    <name type="common">Walking stick</name>
    <dbReference type="NCBI Taxonomy" id="61476"/>
    <lineage>
        <taxon>Eukaryota</taxon>
        <taxon>Metazoa</taxon>
        <taxon>Ecdysozoa</taxon>
        <taxon>Arthropoda</taxon>
        <taxon>Hexapoda</taxon>
        <taxon>Insecta</taxon>
        <taxon>Pterygota</taxon>
        <taxon>Neoptera</taxon>
        <taxon>Polyneoptera</taxon>
        <taxon>Phasmatodea</taxon>
        <taxon>Timematodea</taxon>
        <taxon>Timematoidea</taxon>
        <taxon>Timematidae</taxon>
        <taxon>Timema</taxon>
    </lineage>
</organism>
<dbReference type="AlphaFoldDB" id="A0A7R9DLS8"/>
<protein>
    <recommendedName>
        <fullName evidence="4">GDP-L-fucose synthase</fullName>
        <ecNumber evidence="4">1.1.1.271</ecNumber>
    </recommendedName>
    <alternativeName>
        <fullName evidence="8">GDP-4-keto-6-deoxy-D-mannose-3,5-epimerase-4-reductase</fullName>
    </alternativeName>
</protein>
<proteinExistence type="inferred from homology"/>
<dbReference type="GO" id="GO:0016853">
    <property type="term" value="F:isomerase activity"/>
    <property type="evidence" value="ECO:0007669"/>
    <property type="project" value="UniProtKB-KW"/>
</dbReference>
<dbReference type="Gene3D" id="3.90.25.10">
    <property type="entry name" value="UDP-galactose 4-epimerase, domain 1"/>
    <property type="match status" value="1"/>
</dbReference>
<evidence type="ECO:0000256" key="2">
    <source>
        <dbReference type="ARBA" id="ARBA00004883"/>
    </source>
</evidence>
<evidence type="ECO:0000256" key="3">
    <source>
        <dbReference type="ARBA" id="ARBA00005959"/>
    </source>
</evidence>
<evidence type="ECO:0000313" key="10">
    <source>
        <dbReference type="EMBL" id="CAD7416997.1"/>
    </source>
</evidence>
<evidence type="ECO:0000256" key="5">
    <source>
        <dbReference type="ARBA" id="ARBA00022857"/>
    </source>
</evidence>
<accession>A0A7R9DLS8</accession>
<dbReference type="HAMAP" id="MF_00956">
    <property type="entry name" value="GDP_fucose_synth"/>
    <property type="match status" value="1"/>
</dbReference>
<dbReference type="InterPro" id="IPR036291">
    <property type="entry name" value="NAD(P)-bd_dom_sf"/>
</dbReference>
<dbReference type="CDD" id="cd05239">
    <property type="entry name" value="GDP_FS_SDR_e"/>
    <property type="match status" value="1"/>
</dbReference>
<keyword evidence="6" id="KW-0560">Oxidoreductase</keyword>
<dbReference type="EC" id="1.1.1.271" evidence="4"/>
<keyword evidence="7" id="KW-0413">Isomerase</keyword>
<feature type="domain" description="NAD-dependent epimerase/dehydratase" evidence="9">
    <location>
        <begin position="6"/>
        <end position="237"/>
    </location>
</feature>
<dbReference type="PANTHER" id="PTHR43238:SF1">
    <property type="entry name" value="GDP-L-FUCOSE SYNTHASE"/>
    <property type="match status" value="1"/>
</dbReference>
<evidence type="ECO:0000256" key="7">
    <source>
        <dbReference type="ARBA" id="ARBA00023235"/>
    </source>
</evidence>
<sequence length="320" mass="35750">MGKKVILVTGGTGLVGSAIRTIVEQEHNKDEEWIFSSSKDGDLRDLHQTTRLFDKIKPTDVIHLAAKVGGLFDNMGHNLDFLRDNIHINDNVLHCCQQHKVTKVVSCLSTCIFPDKTTYPIDEKMVHLGPPHSSNFGYSYAKRLIDVYNHAYHQQDGGLYTSIIPCNVFGPHDNFSLETSHVIPALIRKVNSVIESGNTEESVFTVLGSGRPLRQFIFSLDLAKLTLWVLRDYDSVEPIILSVDEKDEVSISNAAETIAQASGFRGKIVYDTSQSDGQFKKTASNAKLRSYIPDFVFTPFKEAINETVGWYLANKDTVRA</sequence>
<comment type="similarity">
    <text evidence="3">Belongs to the NAD(P)-dependent epimerase/dehydratase family. Fucose synthase subfamily.</text>
</comment>
<dbReference type="InterPro" id="IPR001509">
    <property type="entry name" value="Epimerase_deHydtase"/>
</dbReference>
<evidence type="ECO:0000256" key="8">
    <source>
        <dbReference type="ARBA" id="ARBA00032995"/>
    </source>
</evidence>
<gene>
    <name evidence="10" type="ORF">TCEB3V08_LOCUS12855</name>
</gene>
<evidence type="ECO:0000259" key="9">
    <source>
        <dbReference type="Pfam" id="PF01370"/>
    </source>
</evidence>